<evidence type="ECO:0000313" key="1">
    <source>
        <dbReference type="EMBL" id="KKI63779.1"/>
    </source>
</evidence>
<dbReference type="RefSeq" id="WP_019469786.1">
    <property type="nucleotide sequence ID" value="NZ_BKAS01000002.1"/>
</dbReference>
<accession>A0A0M2NZ32</accession>
<dbReference type="GeneID" id="58098727"/>
<dbReference type="Proteomes" id="UP000034455">
    <property type="component" value="Unassembled WGS sequence"/>
</dbReference>
<dbReference type="EMBL" id="LAKJ01000012">
    <property type="protein sequence ID" value="KKI63779.1"/>
    <property type="molecule type" value="Genomic_DNA"/>
</dbReference>
<dbReference type="PATRIC" id="fig|74704.6.peg.277"/>
<name>A0A0M2NZ32_STACC</name>
<sequence length="106" mass="12045">MNYFLAIFKGKETDIKIITETKVIDEKNVSVPSHNYVKSLAEEIIELSHQNNLFHNDIKGIGLNIDGPEHIGYNSVESLKNDMTSTFGFDAIINNDYENLLVQLMK</sequence>
<comment type="caution">
    <text evidence="1">The sequence shown here is derived from an EMBL/GenBank/DDBJ whole genome shotgun (WGS) entry which is preliminary data.</text>
</comment>
<protein>
    <submittedName>
        <fullName evidence="1">Uncharacterized protein</fullName>
    </submittedName>
</protein>
<evidence type="ECO:0000313" key="2">
    <source>
        <dbReference type="Proteomes" id="UP000034455"/>
    </source>
</evidence>
<organism evidence="1 2">
    <name type="scientific">Staphylococcus cohnii subsp. cohnii</name>
    <dbReference type="NCBI Taxonomy" id="74704"/>
    <lineage>
        <taxon>Bacteria</taxon>
        <taxon>Bacillati</taxon>
        <taxon>Bacillota</taxon>
        <taxon>Bacilli</taxon>
        <taxon>Bacillales</taxon>
        <taxon>Staphylococcaceae</taxon>
        <taxon>Staphylococcus</taxon>
        <taxon>Staphylococcus cohnii species complex</taxon>
    </lineage>
</organism>
<dbReference type="AlphaFoldDB" id="A0A0M2NZ32"/>
<gene>
    <name evidence="1" type="ORF">UF66_0268</name>
</gene>
<reference evidence="1 2" key="1">
    <citation type="submission" date="2015-03" db="EMBL/GenBank/DDBJ databases">
        <title>Genome Assembly of Staphylococcus cohnii subsp. cohnii strain G22B2.</title>
        <authorList>
            <person name="Nair G."/>
            <person name="Kaur G."/>
            <person name="Khatri I."/>
            <person name="Singh N.K."/>
            <person name="Sathyabama S."/>
            <person name="Maurya S.K."/>
            <person name="Subramanian S."/>
            <person name="Agrewala J.N."/>
            <person name="Mayilraj S."/>
        </authorList>
    </citation>
    <scope>NUCLEOTIDE SEQUENCE [LARGE SCALE GENOMIC DNA]</scope>
    <source>
        <strain evidence="1 2">G22B2</strain>
    </source>
</reference>
<proteinExistence type="predicted"/>